<evidence type="ECO:0000259" key="8">
    <source>
        <dbReference type="PROSITE" id="PS50249"/>
    </source>
</evidence>
<dbReference type="EMBL" id="PDDV01000005">
    <property type="protein sequence ID" value="PEH74350.1"/>
    <property type="molecule type" value="Genomic_DNA"/>
</dbReference>
<dbReference type="CDD" id="cd08073">
    <property type="entry name" value="MPN_NLPC_P60"/>
    <property type="match status" value="1"/>
</dbReference>
<keyword evidence="2" id="KW-0645">Protease</keyword>
<keyword evidence="7" id="KW-0482">Metalloprotease</keyword>
<dbReference type="SUPFAM" id="SSF102712">
    <property type="entry name" value="JAB1/MPN domain"/>
    <property type="match status" value="1"/>
</dbReference>
<dbReference type="AlphaFoldDB" id="A0A2A7U7N2"/>
<gene>
    <name evidence="10" type="ORF">CRM76_01045</name>
</gene>
<dbReference type="InterPro" id="IPR038765">
    <property type="entry name" value="Papain-like_cys_pep_sf"/>
</dbReference>
<dbReference type="PROSITE" id="PS51935">
    <property type="entry name" value="NLPC_P60"/>
    <property type="match status" value="1"/>
</dbReference>
<dbReference type="PANTHER" id="PTHR34858:SF1">
    <property type="entry name" value="CYSO-CYSTEINE PEPTIDASE"/>
    <property type="match status" value="1"/>
</dbReference>
<dbReference type="GO" id="GO:0006508">
    <property type="term" value="P:proteolysis"/>
    <property type="evidence" value="ECO:0007669"/>
    <property type="project" value="UniProtKB-KW"/>
</dbReference>
<comment type="similarity">
    <text evidence="1">Belongs to the peptidase C40 family.</text>
</comment>
<reference evidence="11" key="1">
    <citation type="submission" date="2017-09" db="EMBL/GenBank/DDBJ databases">
        <title>FDA dAtabase for Regulatory Grade micrObial Sequences (FDA-ARGOS): Supporting development and validation of Infectious Disease Dx tests.</title>
        <authorList>
            <person name="Goldberg B."/>
            <person name="Campos J."/>
            <person name="Tallon L."/>
            <person name="Sadzewicz L."/>
            <person name="Ott S."/>
            <person name="Zhao X."/>
            <person name="Nagaraj S."/>
            <person name="Vavikolanu K."/>
            <person name="Aluvathingal J."/>
            <person name="Nadendla S."/>
            <person name="Geyer C."/>
            <person name="Sichtig H."/>
        </authorList>
    </citation>
    <scope>NUCLEOTIDE SEQUENCE [LARGE SCALE GENOMIC DNA]</scope>
    <source>
        <strain evidence="11">FDAARGOS_370</strain>
    </source>
</reference>
<evidence type="ECO:0000256" key="5">
    <source>
        <dbReference type="ARBA" id="ARBA00022807"/>
    </source>
</evidence>
<comment type="caution">
    <text evidence="10">The sequence shown here is derived from an EMBL/GenBank/DDBJ whole genome shotgun (WGS) entry which is preliminary data.</text>
</comment>
<proteinExistence type="inferred from homology"/>
<dbReference type="RefSeq" id="WP_098142538.1">
    <property type="nucleotide sequence ID" value="NZ_PDDV01000005.1"/>
</dbReference>
<accession>A0A2A7U7N2</accession>
<dbReference type="InterPro" id="IPR037518">
    <property type="entry name" value="MPN"/>
</dbReference>
<dbReference type="GO" id="GO:0008234">
    <property type="term" value="F:cysteine-type peptidase activity"/>
    <property type="evidence" value="ECO:0007669"/>
    <property type="project" value="UniProtKB-KW"/>
</dbReference>
<evidence type="ECO:0000256" key="4">
    <source>
        <dbReference type="ARBA" id="ARBA00022801"/>
    </source>
</evidence>
<dbReference type="GO" id="GO:0008270">
    <property type="term" value="F:zinc ion binding"/>
    <property type="evidence" value="ECO:0007669"/>
    <property type="project" value="TreeGrafter"/>
</dbReference>
<evidence type="ECO:0000313" key="10">
    <source>
        <dbReference type="EMBL" id="PEH74350.1"/>
    </source>
</evidence>
<dbReference type="Proteomes" id="UP000219788">
    <property type="component" value="Unassembled WGS sequence"/>
</dbReference>
<dbReference type="Pfam" id="PF00877">
    <property type="entry name" value="NLPC_P60"/>
    <property type="match status" value="1"/>
</dbReference>
<dbReference type="GO" id="GO:0008235">
    <property type="term" value="F:metalloexopeptidase activity"/>
    <property type="evidence" value="ECO:0007669"/>
    <property type="project" value="TreeGrafter"/>
</dbReference>
<name>A0A2A7U7N2_EDWTA</name>
<dbReference type="InterPro" id="IPR051929">
    <property type="entry name" value="VirAsm_ModProt"/>
</dbReference>
<evidence type="ECO:0000313" key="11">
    <source>
        <dbReference type="Proteomes" id="UP000219788"/>
    </source>
</evidence>
<dbReference type="InterPro" id="IPR000064">
    <property type="entry name" value="NLP_P60_dom"/>
</dbReference>
<evidence type="ECO:0000256" key="2">
    <source>
        <dbReference type="ARBA" id="ARBA00022670"/>
    </source>
</evidence>
<keyword evidence="6" id="KW-0862">Zinc</keyword>
<dbReference type="SUPFAM" id="SSF54001">
    <property type="entry name" value="Cysteine proteinases"/>
    <property type="match status" value="1"/>
</dbReference>
<evidence type="ECO:0000259" key="9">
    <source>
        <dbReference type="PROSITE" id="PS51935"/>
    </source>
</evidence>
<evidence type="ECO:0000256" key="3">
    <source>
        <dbReference type="ARBA" id="ARBA00022723"/>
    </source>
</evidence>
<dbReference type="PANTHER" id="PTHR34858">
    <property type="entry name" value="CYSO-CYSTEINE PEPTIDASE"/>
    <property type="match status" value="1"/>
</dbReference>
<keyword evidence="5" id="KW-0788">Thiol protease</keyword>
<dbReference type="Gene3D" id="3.90.1720.10">
    <property type="entry name" value="endopeptidase domain like (from Nostoc punctiforme)"/>
    <property type="match status" value="1"/>
</dbReference>
<dbReference type="InterPro" id="IPR000555">
    <property type="entry name" value="JAMM/MPN+_dom"/>
</dbReference>
<sequence>MIVDEIIAYASRCAPAEACGYVIRTQQGDIFLPVENSSIEPTQYFRMTPEDFLVAQTKGDVIALVHSHPDGPPHLSSADRLLQVQSALPWWLVCDGSIQRFRCVPPLLGRRFTHGVMDCYTLFQDAYHLAGIAMPDFSREDDWWRHGENLYLDNMAATGFRQVKGTPQPGDIMLFCYGCSVANHAAIYCGGQTILHHLPNQLSKREELTGSWQRRMHSLWRHTAWQPSSFTGIYNDLAAEFHYRS</sequence>
<keyword evidence="3" id="KW-0479">Metal-binding</keyword>
<dbReference type="Gene3D" id="3.40.140.10">
    <property type="entry name" value="Cytidine Deaminase, domain 2"/>
    <property type="match status" value="1"/>
</dbReference>
<feature type="domain" description="NlpC/P60" evidence="9">
    <location>
        <begin position="86"/>
        <end position="223"/>
    </location>
</feature>
<keyword evidence="4" id="KW-0378">Hydrolase</keyword>
<dbReference type="Pfam" id="PF14464">
    <property type="entry name" value="Prok-JAB"/>
    <property type="match status" value="1"/>
</dbReference>
<dbReference type="SMART" id="SM00232">
    <property type="entry name" value="JAB_MPN"/>
    <property type="match status" value="1"/>
</dbReference>
<feature type="domain" description="MPN" evidence="8">
    <location>
        <begin position="1"/>
        <end position="123"/>
    </location>
</feature>
<evidence type="ECO:0000256" key="1">
    <source>
        <dbReference type="ARBA" id="ARBA00007074"/>
    </source>
</evidence>
<dbReference type="PROSITE" id="PS50249">
    <property type="entry name" value="MPN"/>
    <property type="match status" value="1"/>
</dbReference>
<evidence type="ECO:0000256" key="7">
    <source>
        <dbReference type="ARBA" id="ARBA00023049"/>
    </source>
</evidence>
<protein>
    <submittedName>
        <fullName evidence="10">Phage tail protein</fullName>
    </submittedName>
</protein>
<organism evidence="10 11">
    <name type="scientific">Edwardsiella tarda</name>
    <dbReference type="NCBI Taxonomy" id="636"/>
    <lineage>
        <taxon>Bacteria</taxon>
        <taxon>Pseudomonadati</taxon>
        <taxon>Pseudomonadota</taxon>
        <taxon>Gammaproteobacteria</taxon>
        <taxon>Enterobacterales</taxon>
        <taxon>Hafniaceae</taxon>
        <taxon>Edwardsiella</taxon>
    </lineage>
</organism>
<dbReference type="InterPro" id="IPR028090">
    <property type="entry name" value="JAB_dom_prok"/>
</dbReference>
<dbReference type="OrthoDB" id="1494599at2"/>
<evidence type="ECO:0000256" key="6">
    <source>
        <dbReference type="ARBA" id="ARBA00022833"/>
    </source>
</evidence>